<dbReference type="RefSeq" id="WP_133817753.1">
    <property type="nucleotide sequence ID" value="NZ_SNZH01000003.1"/>
</dbReference>
<dbReference type="EMBL" id="SNZH01000003">
    <property type="protein sequence ID" value="TDR46616.1"/>
    <property type="molecule type" value="Genomic_DNA"/>
</dbReference>
<keyword evidence="2" id="KW-1185">Reference proteome</keyword>
<dbReference type="OrthoDB" id="6196950at2"/>
<protein>
    <recommendedName>
        <fullName evidence="3">DUF2170 family protein</fullName>
    </recommendedName>
</protein>
<evidence type="ECO:0000313" key="1">
    <source>
        <dbReference type="EMBL" id="TDR46616.1"/>
    </source>
</evidence>
<comment type="caution">
    <text evidence="1">The sequence shown here is derived from an EMBL/GenBank/DDBJ whole genome shotgun (WGS) entry which is preliminary data.</text>
</comment>
<organism evidence="1 2">
    <name type="scientific">Tahibacter aquaticus</name>
    <dbReference type="NCBI Taxonomy" id="520092"/>
    <lineage>
        <taxon>Bacteria</taxon>
        <taxon>Pseudomonadati</taxon>
        <taxon>Pseudomonadota</taxon>
        <taxon>Gammaproteobacteria</taxon>
        <taxon>Lysobacterales</taxon>
        <taxon>Rhodanobacteraceae</taxon>
        <taxon>Tahibacter</taxon>
    </lineage>
</organism>
<evidence type="ECO:0008006" key="3">
    <source>
        <dbReference type="Google" id="ProtNLM"/>
    </source>
</evidence>
<evidence type="ECO:0000313" key="2">
    <source>
        <dbReference type="Proteomes" id="UP000295293"/>
    </source>
</evidence>
<proteinExistence type="predicted"/>
<name>A0A4V3DN02_9GAMM</name>
<dbReference type="InterPro" id="IPR019231">
    <property type="entry name" value="DUF2170"/>
</dbReference>
<dbReference type="Proteomes" id="UP000295293">
    <property type="component" value="Unassembled WGS sequence"/>
</dbReference>
<dbReference type="AlphaFoldDB" id="A0A4V3DN02"/>
<reference evidence="1 2" key="1">
    <citation type="submission" date="2019-03" db="EMBL/GenBank/DDBJ databases">
        <title>Genomic Encyclopedia of Type Strains, Phase IV (KMG-IV): sequencing the most valuable type-strain genomes for metagenomic binning, comparative biology and taxonomic classification.</title>
        <authorList>
            <person name="Goeker M."/>
        </authorList>
    </citation>
    <scope>NUCLEOTIDE SEQUENCE [LARGE SCALE GENOMIC DNA]</scope>
    <source>
        <strain evidence="1 2">DSM 21667</strain>
    </source>
</reference>
<sequence length="141" mass="15219">MASRRRLVNLIKAAVPLLKRQILIDAIDVTPVAGEVPVIEIAFPGSERLAIYVTDAGSQLLCISYLWRDDEVRPRLRARLMETLLDLNPSVPLSSFGRIGSHFVLVGALSPAASPADMALELATLGDNGRDALATLAEFLV</sequence>
<accession>A0A4V3DN02</accession>
<gene>
    <name evidence="1" type="ORF">DFR29_103150</name>
</gene>
<dbReference type="Pfam" id="PF09938">
    <property type="entry name" value="DUF2170"/>
    <property type="match status" value="1"/>
</dbReference>